<dbReference type="PANTHER" id="PTHR10730">
    <property type="entry name" value="PROCOLLAGEN-LYSINE,2-OXOGLUTARATE 5-DIOXYGENASE/GLYCOSYLTRANSFERASE 25 FAMILY MEMBER"/>
    <property type="match status" value="1"/>
</dbReference>
<feature type="domain" description="PLOD1-3-like GT" evidence="1">
    <location>
        <begin position="8"/>
        <end position="225"/>
    </location>
</feature>
<evidence type="ECO:0000313" key="3">
    <source>
        <dbReference type="Proteomes" id="UP001178507"/>
    </source>
</evidence>
<dbReference type="PANTHER" id="PTHR10730:SF45">
    <property type="entry name" value="PROCOLLAGEN-LYSINE,2-OXOGLUTARATE 5-DIOXYGENASE"/>
    <property type="match status" value="1"/>
</dbReference>
<evidence type="ECO:0000259" key="1">
    <source>
        <dbReference type="Pfam" id="PF25342"/>
    </source>
</evidence>
<dbReference type="CDD" id="cd22997">
    <property type="entry name" value="GT_LH"/>
    <property type="match status" value="1"/>
</dbReference>
<sequence length="357" mass="40084">MPNVSDREHVVLVTYMNEVNRDFGYLQVSAEHHGLLPFIIGYGERSWWPEGLGRKVNALRRFVFSDRFSSRDIVLFADAFDVLVFGDSEKIRRGFAVMEQSTGKSIFFPAERSCYPPLAEILDRYPASSTSARYLNSGLLIGRVSEIRKVLVPDPVNDWMQYSDQLYYHEKFLDNQDAIGLDRDCSLLCVVDGSLADVGLQLLNGTVVREHSELGSPLLLHFPGPGHWPAWINGLPSTHVQDTFAQVYPAEHKLLFDKVQLTLSIQGALAPRRSLEGLGKDLLLGFVRGEACLKCAWGMSHPKQCRELTWGSSNCPSGHATLLLLLVLCCLLFCCSRFRRKPMVLPSSREPAVEKDV</sequence>
<dbReference type="Pfam" id="PF25342">
    <property type="entry name" value="GT_PLOD"/>
    <property type="match status" value="1"/>
</dbReference>
<keyword evidence="3" id="KW-1185">Reference proteome</keyword>
<organism evidence="2 3">
    <name type="scientific">Effrenium voratum</name>
    <dbReference type="NCBI Taxonomy" id="2562239"/>
    <lineage>
        <taxon>Eukaryota</taxon>
        <taxon>Sar</taxon>
        <taxon>Alveolata</taxon>
        <taxon>Dinophyceae</taxon>
        <taxon>Suessiales</taxon>
        <taxon>Symbiodiniaceae</taxon>
        <taxon>Effrenium</taxon>
    </lineage>
</organism>
<accession>A0AA36IIJ3</accession>
<dbReference type="InterPro" id="IPR057589">
    <property type="entry name" value="GT_PLOD"/>
</dbReference>
<comment type="caution">
    <text evidence="2">The sequence shown here is derived from an EMBL/GenBank/DDBJ whole genome shotgun (WGS) entry which is preliminary data.</text>
</comment>
<dbReference type="InterPro" id="IPR050757">
    <property type="entry name" value="Collagen_mod_GT25"/>
</dbReference>
<evidence type="ECO:0000313" key="2">
    <source>
        <dbReference type="EMBL" id="CAJ1388435.1"/>
    </source>
</evidence>
<gene>
    <name evidence="2" type="ORF">EVOR1521_LOCUS14298</name>
</gene>
<proteinExistence type="predicted"/>
<reference evidence="2" key="1">
    <citation type="submission" date="2023-08" db="EMBL/GenBank/DDBJ databases">
        <authorList>
            <person name="Chen Y."/>
            <person name="Shah S."/>
            <person name="Dougan E. K."/>
            <person name="Thang M."/>
            <person name="Chan C."/>
        </authorList>
    </citation>
    <scope>NUCLEOTIDE SEQUENCE</scope>
</reference>
<dbReference type="Proteomes" id="UP001178507">
    <property type="component" value="Unassembled WGS sequence"/>
</dbReference>
<dbReference type="EMBL" id="CAUJNA010001688">
    <property type="protein sequence ID" value="CAJ1388435.1"/>
    <property type="molecule type" value="Genomic_DNA"/>
</dbReference>
<protein>
    <recommendedName>
        <fullName evidence="1">PLOD1-3-like GT domain-containing protein</fullName>
    </recommendedName>
</protein>
<dbReference type="AlphaFoldDB" id="A0AA36IIJ3"/>
<name>A0AA36IIJ3_9DINO</name>